<dbReference type="Proteomes" id="UP000636479">
    <property type="component" value="Unassembled WGS sequence"/>
</dbReference>
<feature type="region of interest" description="Disordered" evidence="1">
    <location>
        <begin position="462"/>
        <end position="489"/>
    </location>
</feature>
<dbReference type="PROSITE" id="PS50181">
    <property type="entry name" value="FBOX"/>
    <property type="match status" value="1"/>
</dbReference>
<sequence>MSQNLTFALLPPDVLFSILLYCDVSRVLALSHTCRTLRDITQQPYVWISLARRLQANGILEYDIANLIDLSTDKLIAIVKRTVVGPATWSADDSNLSPVIQRIITIPVDTRPQPGVLHWENDARLVPDARHVIYRDNGRLRCYSVAEKKLTWTFTSQLPTGTRPSVIEFSISVHPHQGGEWIVVIIGERTFPYTSVDDRKNFVTCIALEPASGRQVPLIVVRAPDTEFDNPFSRFAVLGTAGVAVVNTSQGTHLLLDWQRKQVILIQHPSRSGRIGLIADHALIKTSFRGAEVLCIVPLAEIFDKHGTPAPDPELVHDRPISAASRCMVDALVYSVRFSLEVITHAPSPPSGASDEISVCQSPLRDDTWRVWIYVRSDVDKTLPASSKSEKMTHLLCCYDITLHTNDSVQACTIRRRLRAPAARLYIRMSQGISFSGHAQIFDAVGQRCQFIVPAPIPFSNRPRFEIPRPDQSSTPQSDLGSSSASAKNNGKVSLEGCGDNVYISPYSGALVYSTALNVQVVYYL</sequence>
<dbReference type="InterPro" id="IPR001810">
    <property type="entry name" value="F-box_dom"/>
</dbReference>
<organism evidence="4 5">
    <name type="scientific">Mycena indigotica</name>
    <dbReference type="NCBI Taxonomy" id="2126181"/>
    <lineage>
        <taxon>Eukaryota</taxon>
        <taxon>Fungi</taxon>
        <taxon>Dikarya</taxon>
        <taxon>Basidiomycota</taxon>
        <taxon>Agaricomycotina</taxon>
        <taxon>Agaricomycetes</taxon>
        <taxon>Agaricomycetidae</taxon>
        <taxon>Agaricales</taxon>
        <taxon>Marasmiineae</taxon>
        <taxon>Mycenaceae</taxon>
        <taxon>Mycena</taxon>
    </lineage>
</organism>
<keyword evidence="5" id="KW-1185">Reference proteome</keyword>
<feature type="domain" description="F-box" evidence="3">
    <location>
        <begin position="4"/>
        <end position="50"/>
    </location>
</feature>
<reference evidence="4" key="1">
    <citation type="submission" date="2020-05" db="EMBL/GenBank/DDBJ databases">
        <title>Mycena genomes resolve the evolution of fungal bioluminescence.</title>
        <authorList>
            <person name="Tsai I.J."/>
        </authorList>
    </citation>
    <scope>NUCLEOTIDE SEQUENCE</scope>
    <source>
        <strain evidence="4">171206Taipei</strain>
    </source>
</reference>
<evidence type="ECO:0000313" key="4">
    <source>
        <dbReference type="EMBL" id="KAF7316074.1"/>
    </source>
</evidence>
<evidence type="ECO:0000259" key="3">
    <source>
        <dbReference type="PROSITE" id="PS50181"/>
    </source>
</evidence>
<evidence type="ECO:0000313" key="5">
    <source>
        <dbReference type="Proteomes" id="UP000636479"/>
    </source>
</evidence>
<dbReference type="SUPFAM" id="SSF81383">
    <property type="entry name" value="F-box domain"/>
    <property type="match status" value="1"/>
</dbReference>
<comment type="caution">
    <text evidence="4">The sequence shown here is derived from an EMBL/GenBank/DDBJ whole genome shotgun (WGS) entry which is preliminary data.</text>
</comment>
<dbReference type="AlphaFoldDB" id="A0A8H6WKT5"/>
<proteinExistence type="predicted"/>
<feature type="chain" id="PRO_5034592496" description="F-box domain-containing protein" evidence="2">
    <location>
        <begin position="30"/>
        <end position="525"/>
    </location>
</feature>
<name>A0A8H6WKT5_9AGAR</name>
<evidence type="ECO:0000256" key="1">
    <source>
        <dbReference type="SAM" id="MobiDB-lite"/>
    </source>
</evidence>
<feature type="signal peptide" evidence="2">
    <location>
        <begin position="1"/>
        <end position="29"/>
    </location>
</feature>
<dbReference type="GeneID" id="59340703"/>
<accession>A0A8H6WKT5</accession>
<dbReference type="Gene3D" id="1.20.1280.50">
    <property type="match status" value="1"/>
</dbReference>
<dbReference type="RefSeq" id="XP_037226097.1">
    <property type="nucleotide sequence ID" value="XM_037358187.1"/>
</dbReference>
<dbReference type="OrthoDB" id="3034290at2759"/>
<gene>
    <name evidence="4" type="ORF">MIND_00125400</name>
</gene>
<evidence type="ECO:0000256" key="2">
    <source>
        <dbReference type="SAM" id="SignalP"/>
    </source>
</evidence>
<feature type="compositionally biased region" description="Polar residues" evidence="1">
    <location>
        <begin position="471"/>
        <end position="489"/>
    </location>
</feature>
<keyword evidence="2" id="KW-0732">Signal</keyword>
<dbReference type="EMBL" id="JACAZF010000001">
    <property type="protein sequence ID" value="KAF7316074.1"/>
    <property type="molecule type" value="Genomic_DNA"/>
</dbReference>
<dbReference type="InterPro" id="IPR036047">
    <property type="entry name" value="F-box-like_dom_sf"/>
</dbReference>
<dbReference type="SMART" id="SM00256">
    <property type="entry name" value="FBOX"/>
    <property type="match status" value="1"/>
</dbReference>
<dbReference type="Pfam" id="PF12937">
    <property type="entry name" value="F-box-like"/>
    <property type="match status" value="1"/>
</dbReference>
<protein>
    <recommendedName>
        <fullName evidence="3">F-box domain-containing protein</fullName>
    </recommendedName>
</protein>